<dbReference type="AlphaFoldDB" id="S4NR00"/>
<feature type="non-terminal residue" evidence="1">
    <location>
        <position position="72"/>
    </location>
</feature>
<protein>
    <submittedName>
        <fullName evidence="1">Uncharacterized protein</fullName>
    </submittedName>
</protein>
<evidence type="ECO:0000313" key="1">
    <source>
        <dbReference type="EMBL" id="JAA81211.1"/>
    </source>
</evidence>
<reference evidence="1" key="2">
    <citation type="submission" date="2013-05" db="EMBL/GenBank/DDBJ databases">
        <authorList>
            <person name="Carter J.-M."/>
            <person name="Baker S.C."/>
            <person name="Pink R."/>
            <person name="Carter D.R.F."/>
            <person name="Collins A."/>
            <person name="Tomlin J."/>
            <person name="Gibbs M."/>
            <person name="Breuker C.J."/>
        </authorList>
    </citation>
    <scope>NUCLEOTIDE SEQUENCE</scope>
    <source>
        <tissue evidence="1">Ovary</tissue>
    </source>
</reference>
<sequence>NKLKKTSTDHAIDESVLYNLENDYRTNDNPTFTAQLPFQAAPIVPPFAQRLMPPFSMPSNPYQLYGQNFYNL</sequence>
<organism evidence="1">
    <name type="scientific">Pararge aegeria</name>
    <name type="common">speckled wood butterfly</name>
    <dbReference type="NCBI Taxonomy" id="116150"/>
    <lineage>
        <taxon>Eukaryota</taxon>
        <taxon>Metazoa</taxon>
        <taxon>Ecdysozoa</taxon>
        <taxon>Arthropoda</taxon>
        <taxon>Hexapoda</taxon>
        <taxon>Insecta</taxon>
        <taxon>Pterygota</taxon>
        <taxon>Neoptera</taxon>
        <taxon>Endopterygota</taxon>
        <taxon>Lepidoptera</taxon>
        <taxon>Glossata</taxon>
        <taxon>Ditrysia</taxon>
        <taxon>Papilionoidea</taxon>
        <taxon>Nymphalidae</taxon>
        <taxon>Satyrinae</taxon>
        <taxon>Satyrini</taxon>
        <taxon>Parargina</taxon>
        <taxon>Pararge</taxon>
    </lineage>
</organism>
<accession>S4NR00</accession>
<proteinExistence type="predicted"/>
<feature type="non-terminal residue" evidence="1">
    <location>
        <position position="1"/>
    </location>
</feature>
<dbReference type="EMBL" id="GAIX01011349">
    <property type="protein sequence ID" value="JAA81211.1"/>
    <property type="molecule type" value="Transcribed_RNA"/>
</dbReference>
<name>S4NR00_9NEOP</name>
<reference evidence="1" key="1">
    <citation type="journal article" date="2013" name="BMC Genomics">
        <title>Unscrambling butterfly oogenesis.</title>
        <authorList>
            <person name="Carter J.M."/>
            <person name="Baker S.C."/>
            <person name="Pink R."/>
            <person name="Carter D.R."/>
            <person name="Collins A."/>
            <person name="Tomlin J."/>
            <person name="Gibbs M."/>
            <person name="Breuker C.J."/>
        </authorList>
    </citation>
    <scope>NUCLEOTIDE SEQUENCE</scope>
    <source>
        <tissue evidence="1">Ovary</tissue>
    </source>
</reference>